<protein>
    <recommendedName>
        <fullName evidence="2">DUF2157 domain-containing protein</fullName>
    </recommendedName>
</protein>
<feature type="transmembrane region" description="Helical" evidence="1">
    <location>
        <begin position="255"/>
        <end position="274"/>
    </location>
</feature>
<sequence length="373" mass="42929">MSEKYSDISSKQVNDEILSQLVRTGVFNKQDYSKLRRLSGLVPDKEQWLRFLYGFVFSLGTIFLLLGIILFFAWNWSDLRTYQKLLLVEGIFLGSGIFALFTKSDNLSGQLSITAVCVMTGVVLAVYGQIYQTGADNYRLFMGWALLIVLPVMTSRFAPLWFFWAALMNLSIMLWVSQTWHDDYMHLRIGLALDSVNFGLFLIWSAYIYTRCTSLKIATSPYLDVIFKLIIPVSAKTDTGQYSSASEMPLWMFRIIYLVTLTGLTITLFQIIAIRSPYYTGAVPLVSYFSFLIIALYLLTITLAQYLTHKVLKDLFIYTVSLFSLCSLTCFIFYKSFEFFQHLGWLLSLFVIFLAVGSAYWLRKVQNDWKINS</sequence>
<dbReference type="AlphaFoldDB" id="A0A3B0YL06"/>
<keyword evidence="1" id="KW-0472">Membrane</keyword>
<organism evidence="3">
    <name type="scientific">hydrothermal vent metagenome</name>
    <dbReference type="NCBI Taxonomy" id="652676"/>
    <lineage>
        <taxon>unclassified sequences</taxon>
        <taxon>metagenomes</taxon>
        <taxon>ecological metagenomes</taxon>
    </lineage>
</organism>
<feature type="transmembrane region" description="Helical" evidence="1">
    <location>
        <begin position="343"/>
        <end position="362"/>
    </location>
</feature>
<feature type="transmembrane region" description="Helical" evidence="1">
    <location>
        <begin position="51"/>
        <end position="73"/>
    </location>
</feature>
<proteinExistence type="predicted"/>
<feature type="transmembrane region" description="Helical" evidence="1">
    <location>
        <begin position="187"/>
        <end position="209"/>
    </location>
</feature>
<feature type="transmembrane region" description="Helical" evidence="1">
    <location>
        <begin position="286"/>
        <end position="308"/>
    </location>
</feature>
<evidence type="ECO:0000313" key="3">
    <source>
        <dbReference type="EMBL" id="VAW76002.1"/>
    </source>
</evidence>
<dbReference type="EMBL" id="UOFL01000096">
    <property type="protein sequence ID" value="VAW76002.1"/>
    <property type="molecule type" value="Genomic_DNA"/>
</dbReference>
<reference evidence="3" key="1">
    <citation type="submission" date="2018-06" db="EMBL/GenBank/DDBJ databases">
        <authorList>
            <person name="Zhirakovskaya E."/>
        </authorList>
    </citation>
    <scope>NUCLEOTIDE SEQUENCE</scope>
</reference>
<keyword evidence="1" id="KW-0812">Transmembrane</keyword>
<dbReference type="InterPro" id="IPR018677">
    <property type="entry name" value="DUF2157"/>
</dbReference>
<name>A0A3B0YL06_9ZZZZ</name>
<evidence type="ECO:0000259" key="2">
    <source>
        <dbReference type="Pfam" id="PF09925"/>
    </source>
</evidence>
<dbReference type="Pfam" id="PF09925">
    <property type="entry name" value="DUF2157"/>
    <property type="match status" value="1"/>
</dbReference>
<evidence type="ECO:0000256" key="1">
    <source>
        <dbReference type="SAM" id="Phobius"/>
    </source>
</evidence>
<feature type="transmembrane region" description="Helical" evidence="1">
    <location>
        <begin position="107"/>
        <end position="128"/>
    </location>
</feature>
<feature type="transmembrane region" description="Helical" evidence="1">
    <location>
        <begin position="315"/>
        <end position="337"/>
    </location>
</feature>
<feature type="transmembrane region" description="Helical" evidence="1">
    <location>
        <begin position="85"/>
        <end position="101"/>
    </location>
</feature>
<accession>A0A3B0YL06</accession>
<gene>
    <name evidence="3" type="ORF">MNBD_GAMMA12-2669</name>
</gene>
<keyword evidence="1" id="KW-1133">Transmembrane helix</keyword>
<feature type="domain" description="DUF2157" evidence="2">
    <location>
        <begin position="20"/>
        <end position="161"/>
    </location>
</feature>
<feature type="transmembrane region" description="Helical" evidence="1">
    <location>
        <begin position="140"/>
        <end position="167"/>
    </location>
</feature>